<comment type="caution">
    <text evidence="2">The sequence shown here is derived from an EMBL/GenBank/DDBJ whole genome shotgun (WGS) entry which is preliminary data.</text>
</comment>
<keyword evidence="1" id="KW-0732">Signal</keyword>
<dbReference type="AlphaFoldDB" id="A0AAE3EES6"/>
<sequence>MNGRKNLGSPCRAFLVCCLIAAFAAANAEIIGSPEEGWSIDLPEGYILAEKSGSDRYRFTHTIFSSDLLIARYDAAQFSSAEEALIHVQKQFTGTQDRAAFFWRNREAALGKIESSQLSGWSLALELPENRGWLAFASVSPPDKFEYSEILILSTLDAVCTDEGSWFASGPITTFAWPQEGPLAGQFKTAEYTVEAPFDTTDIPASQAVVDREFSLLTAYLDSPLVYDAWKRYYRMIWKDSWERMEKAAFVAATVLPDNAYEKAAVLLEWTQSFRYERNLEQSDFASLPAAFIENRGDCDSRALLTALLLNQMGIDAVVMISPEFSHALVGVDCEGEGARFESGGKKYLVGDTTAKVKMGLIAREMADPTKWFAVHFPAFPQATPSQ</sequence>
<proteinExistence type="predicted"/>
<evidence type="ECO:0000256" key="1">
    <source>
        <dbReference type="SAM" id="SignalP"/>
    </source>
</evidence>
<organism evidence="2 3">
    <name type="scientific">Teretinema zuelzerae</name>
    <dbReference type="NCBI Taxonomy" id="156"/>
    <lineage>
        <taxon>Bacteria</taxon>
        <taxon>Pseudomonadati</taxon>
        <taxon>Spirochaetota</taxon>
        <taxon>Spirochaetia</taxon>
        <taxon>Spirochaetales</taxon>
        <taxon>Treponemataceae</taxon>
        <taxon>Teretinema</taxon>
    </lineage>
</organism>
<reference evidence="2" key="1">
    <citation type="submission" date="2021-08" db="EMBL/GenBank/DDBJ databases">
        <title>Comparative analyses of Brucepasteria parasyntrophica and Teretinema zuelzerae.</title>
        <authorList>
            <person name="Song Y."/>
            <person name="Brune A."/>
        </authorList>
    </citation>
    <scope>NUCLEOTIDE SEQUENCE</scope>
    <source>
        <strain evidence="2">DSM 1903</strain>
    </source>
</reference>
<feature type="signal peptide" evidence="1">
    <location>
        <begin position="1"/>
        <end position="28"/>
    </location>
</feature>
<name>A0AAE3EES6_9SPIR</name>
<evidence type="ECO:0000313" key="3">
    <source>
        <dbReference type="Proteomes" id="UP001198163"/>
    </source>
</evidence>
<gene>
    <name evidence="2" type="ORF">K7J14_01135</name>
</gene>
<evidence type="ECO:0000313" key="2">
    <source>
        <dbReference type="EMBL" id="MCD1653300.1"/>
    </source>
</evidence>
<dbReference type="Proteomes" id="UP001198163">
    <property type="component" value="Unassembled WGS sequence"/>
</dbReference>
<feature type="chain" id="PRO_5041987494" description="Transglutaminase-like domain-containing protein" evidence="1">
    <location>
        <begin position="29"/>
        <end position="387"/>
    </location>
</feature>
<evidence type="ECO:0008006" key="4">
    <source>
        <dbReference type="Google" id="ProtNLM"/>
    </source>
</evidence>
<keyword evidence="3" id="KW-1185">Reference proteome</keyword>
<dbReference type="EMBL" id="JAINWA010000001">
    <property type="protein sequence ID" value="MCD1653300.1"/>
    <property type="molecule type" value="Genomic_DNA"/>
</dbReference>
<accession>A0AAE3EES6</accession>
<dbReference type="RefSeq" id="WP_230752219.1">
    <property type="nucleotide sequence ID" value="NZ_JAINWA010000001.1"/>
</dbReference>
<protein>
    <recommendedName>
        <fullName evidence="4">Transglutaminase-like domain-containing protein</fullName>
    </recommendedName>
</protein>